<dbReference type="AlphaFoldDB" id="A0A183JQT3"/>
<gene>
    <name evidence="1" type="ORF">SCUD_LOCUS5072</name>
</gene>
<reference evidence="1 2" key="2">
    <citation type="submission" date="2018-11" db="EMBL/GenBank/DDBJ databases">
        <authorList>
            <consortium name="Pathogen Informatics"/>
        </authorList>
    </citation>
    <scope>NUCLEOTIDE SEQUENCE [LARGE SCALE GENOMIC DNA]</scope>
    <source>
        <strain evidence="1">Dakar</strain>
        <strain evidence="2">Dakar, Senegal</strain>
    </source>
</reference>
<reference evidence="3" key="1">
    <citation type="submission" date="2016-06" db="UniProtKB">
        <authorList>
            <consortium name="WormBaseParasite"/>
        </authorList>
    </citation>
    <scope>IDENTIFICATION</scope>
</reference>
<accession>A0A183JQT3</accession>
<organism evidence="3">
    <name type="scientific">Schistosoma curassoni</name>
    <dbReference type="NCBI Taxonomy" id="6186"/>
    <lineage>
        <taxon>Eukaryota</taxon>
        <taxon>Metazoa</taxon>
        <taxon>Spiralia</taxon>
        <taxon>Lophotrochozoa</taxon>
        <taxon>Platyhelminthes</taxon>
        <taxon>Trematoda</taxon>
        <taxon>Digenea</taxon>
        <taxon>Strigeidida</taxon>
        <taxon>Schistosomatoidea</taxon>
        <taxon>Schistosomatidae</taxon>
        <taxon>Schistosoma</taxon>
    </lineage>
</organism>
<evidence type="ECO:0000313" key="1">
    <source>
        <dbReference type="EMBL" id="VDO92850.1"/>
    </source>
</evidence>
<sequence>MILVENLIKYNFMHSTPIIHRPILQVAPIIQSSVDLFIW</sequence>
<evidence type="ECO:0000313" key="2">
    <source>
        <dbReference type="Proteomes" id="UP000279833"/>
    </source>
</evidence>
<protein>
    <submittedName>
        <fullName evidence="1 3">Uncharacterized protein</fullName>
    </submittedName>
</protein>
<proteinExistence type="predicted"/>
<evidence type="ECO:0000313" key="3">
    <source>
        <dbReference type="WBParaSite" id="SCUD_0000507201-mRNA-1"/>
    </source>
</evidence>
<keyword evidence="2" id="KW-1185">Reference proteome</keyword>
<dbReference type="EMBL" id="UZAK01007614">
    <property type="protein sequence ID" value="VDO92850.1"/>
    <property type="molecule type" value="Genomic_DNA"/>
</dbReference>
<name>A0A183JQT3_9TREM</name>
<dbReference type="Proteomes" id="UP000279833">
    <property type="component" value="Unassembled WGS sequence"/>
</dbReference>
<dbReference type="WBParaSite" id="SCUD_0000507201-mRNA-1">
    <property type="protein sequence ID" value="SCUD_0000507201-mRNA-1"/>
    <property type="gene ID" value="SCUD_0000507201"/>
</dbReference>